<reference evidence="3" key="1">
    <citation type="journal article" date="2019" name="Sci. Rep.">
        <title>The first clawed lobster virus Homarus gammarus nudivirus (HgNV n. sp.) expands the diversity of the Nudiviridae.</title>
        <authorList>
            <person name="Holt C.C."/>
            <person name="Stone M."/>
            <person name="Bass D."/>
            <person name="Bateman K.S."/>
            <person name="van Aerle R."/>
            <person name="Daniels C.L."/>
            <person name="van der Giezen M."/>
            <person name="Ross S.H."/>
            <person name="Hooper C."/>
            <person name="Stentiford G.D."/>
        </authorList>
    </citation>
    <scope>NUCLEOTIDE SEQUENCE</scope>
    <source>
        <strain evidence="3">52S104HLG2</strain>
    </source>
</reference>
<keyword evidence="2" id="KW-0472">Membrane</keyword>
<sequence>MIIMSKFVNFLVGFASIIVIFNFLPTVYYVPLIMVAIFLYLLSGLHYIGLPNISLFEADTKPKKKSEYSSDEESEEEGEEESAGSSIEVEDDDEEDEREDDTSE</sequence>
<feature type="compositionally biased region" description="Acidic residues" evidence="1">
    <location>
        <begin position="69"/>
        <end position="104"/>
    </location>
</feature>
<organism evidence="3 4">
    <name type="scientific">Homarus gammarus nudivirus</name>
    <dbReference type="NCBI Taxonomy" id="2509616"/>
    <lineage>
        <taxon>Viruses</taxon>
        <taxon>Viruses incertae sedis</taxon>
        <taxon>Naldaviricetes</taxon>
        <taxon>Lefavirales</taxon>
        <taxon>Nudiviridae</taxon>
        <taxon>Gammanudivirus</taxon>
        <taxon>Gammanudivirus hogammari</taxon>
    </lineage>
</organism>
<name>A0A411HB96_9VIRU</name>
<gene>
    <name evidence="3" type="ORF">HgNV_052</name>
</gene>
<feature type="region of interest" description="Disordered" evidence="1">
    <location>
        <begin position="60"/>
        <end position="104"/>
    </location>
</feature>
<keyword evidence="2" id="KW-0812">Transmembrane</keyword>
<evidence type="ECO:0000256" key="1">
    <source>
        <dbReference type="SAM" id="MobiDB-lite"/>
    </source>
</evidence>
<proteinExistence type="predicted"/>
<protein>
    <submittedName>
        <fullName evidence="3">Uncharacterized protein</fullName>
    </submittedName>
</protein>
<evidence type="ECO:0000256" key="2">
    <source>
        <dbReference type="SAM" id="Phobius"/>
    </source>
</evidence>
<keyword evidence="4" id="KW-1185">Reference proteome</keyword>
<feature type="transmembrane region" description="Helical" evidence="2">
    <location>
        <begin position="7"/>
        <end position="24"/>
    </location>
</feature>
<feature type="transmembrane region" description="Helical" evidence="2">
    <location>
        <begin position="30"/>
        <end position="56"/>
    </location>
</feature>
<keyword evidence="2" id="KW-1133">Transmembrane helix</keyword>
<evidence type="ECO:0000313" key="4">
    <source>
        <dbReference type="Proteomes" id="UP000682645"/>
    </source>
</evidence>
<dbReference type="EMBL" id="MK439999">
    <property type="protein sequence ID" value="QBB28657.1"/>
    <property type="molecule type" value="Genomic_DNA"/>
</dbReference>
<accession>A0A411HB96</accession>
<evidence type="ECO:0000313" key="3">
    <source>
        <dbReference type="EMBL" id="QBB28657.1"/>
    </source>
</evidence>
<dbReference type="Proteomes" id="UP000682645">
    <property type="component" value="Segment"/>
</dbReference>